<reference evidence="2" key="3">
    <citation type="journal article" date="2017" name="Nature">
        <title>Genome sequence of the progenitor of the wheat D genome Aegilops tauschii.</title>
        <authorList>
            <person name="Luo M.C."/>
            <person name="Gu Y.Q."/>
            <person name="Puiu D."/>
            <person name="Wang H."/>
            <person name="Twardziok S.O."/>
            <person name="Deal K.R."/>
            <person name="Huo N."/>
            <person name="Zhu T."/>
            <person name="Wang L."/>
            <person name="Wang Y."/>
            <person name="McGuire P.E."/>
            <person name="Liu S."/>
            <person name="Long H."/>
            <person name="Ramasamy R.K."/>
            <person name="Rodriguez J.C."/>
            <person name="Van S.L."/>
            <person name="Yuan L."/>
            <person name="Wang Z."/>
            <person name="Xia Z."/>
            <person name="Xiao L."/>
            <person name="Anderson O.D."/>
            <person name="Ouyang S."/>
            <person name="Liang Y."/>
            <person name="Zimin A.V."/>
            <person name="Pertea G."/>
            <person name="Qi P."/>
            <person name="Bennetzen J.L."/>
            <person name="Dai X."/>
            <person name="Dawson M.W."/>
            <person name="Muller H.G."/>
            <person name="Kugler K."/>
            <person name="Rivarola-Duarte L."/>
            <person name="Spannagl M."/>
            <person name="Mayer K.F.X."/>
            <person name="Lu F.H."/>
            <person name="Bevan M.W."/>
            <person name="Leroy P."/>
            <person name="Li P."/>
            <person name="You F.M."/>
            <person name="Sun Q."/>
            <person name="Liu Z."/>
            <person name="Lyons E."/>
            <person name="Wicker T."/>
            <person name="Salzberg S.L."/>
            <person name="Devos K.M."/>
            <person name="Dvorak J."/>
        </authorList>
    </citation>
    <scope>NUCLEOTIDE SEQUENCE [LARGE SCALE GENOMIC DNA]</scope>
    <source>
        <strain evidence="2">cv. AL8/78</strain>
    </source>
</reference>
<feature type="region of interest" description="Disordered" evidence="1">
    <location>
        <begin position="1"/>
        <end position="67"/>
    </location>
</feature>
<organism evidence="2 3">
    <name type="scientific">Aegilops tauschii subsp. strangulata</name>
    <name type="common">Goatgrass</name>
    <dbReference type="NCBI Taxonomy" id="200361"/>
    <lineage>
        <taxon>Eukaryota</taxon>
        <taxon>Viridiplantae</taxon>
        <taxon>Streptophyta</taxon>
        <taxon>Embryophyta</taxon>
        <taxon>Tracheophyta</taxon>
        <taxon>Spermatophyta</taxon>
        <taxon>Magnoliopsida</taxon>
        <taxon>Liliopsida</taxon>
        <taxon>Poales</taxon>
        <taxon>Poaceae</taxon>
        <taxon>BOP clade</taxon>
        <taxon>Pooideae</taxon>
        <taxon>Triticodae</taxon>
        <taxon>Triticeae</taxon>
        <taxon>Triticinae</taxon>
        <taxon>Aegilops</taxon>
    </lineage>
</organism>
<name>A0A453JWR8_AEGTS</name>
<dbReference type="Gramene" id="AET5Gv20219900.14">
    <property type="protein sequence ID" value="AET5Gv20219900.14"/>
    <property type="gene ID" value="AET5Gv20219900"/>
</dbReference>
<feature type="compositionally biased region" description="Polar residues" evidence="1">
    <location>
        <begin position="119"/>
        <end position="132"/>
    </location>
</feature>
<feature type="compositionally biased region" description="Low complexity" evidence="1">
    <location>
        <begin position="55"/>
        <end position="67"/>
    </location>
</feature>
<evidence type="ECO:0000313" key="2">
    <source>
        <dbReference type="EnsemblPlants" id="AET5Gv20219900.14"/>
    </source>
</evidence>
<feature type="region of interest" description="Disordered" evidence="1">
    <location>
        <begin position="88"/>
        <end position="143"/>
    </location>
</feature>
<evidence type="ECO:0000256" key="1">
    <source>
        <dbReference type="SAM" id="MobiDB-lite"/>
    </source>
</evidence>
<dbReference type="Proteomes" id="UP000015105">
    <property type="component" value="Chromosome 5D"/>
</dbReference>
<feature type="compositionally biased region" description="Low complexity" evidence="1">
    <location>
        <begin position="133"/>
        <end position="143"/>
    </location>
</feature>
<feature type="compositionally biased region" description="Low complexity" evidence="1">
    <location>
        <begin position="10"/>
        <end position="21"/>
    </location>
</feature>
<keyword evidence="3" id="KW-1185">Reference proteome</keyword>
<dbReference type="EnsemblPlants" id="AET5Gv20219900.14">
    <property type="protein sequence ID" value="AET5Gv20219900.14"/>
    <property type="gene ID" value="AET5Gv20219900"/>
</dbReference>
<feature type="compositionally biased region" description="Basic residues" evidence="1">
    <location>
        <begin position="88"/>
        <end position="103"/>
    </location>
</feature>
<protein>
    <submittedName>
        <fullName evidence="2">Uncharacterized protein</fullName>
    </submittedName>
</protein>
<reference evidence="2" key="4">
    <citation type="submission" date="2019-03" db="UniProtKB">
        <authorList>
            <consortium name="EnsemblPlants"/>
        </authorList>
    </citation>
    <scope>IDENTIFICATION</scope>
</reference>
<proteinExistence type="predicted"/>
<dbReference type="AlphaFoldDB" id="A0A453JWR8"/>
<reference evidence="3" key="1">
    <citation type="journal article" date="2014" name="Science">
        <title>Ancient hybridizations among the ancestral genomes of bread wheat.</title>
        <authorList>
            <consortium name="International Wheat Genome Sequencing Consortium,"/>
            <person name="Marcussen T."/>
            <person name="Sandve S.R."/>
            <person name="Heier L."/>
            <person name="Spannagl M."/>
            <person name="Pfeifer M."/>
            <person name="Jakobsen K.S."/>
            <person name="Wulff B.B."/>
            <person name="Steuernagel B."/>
            <person name="Mayer K.F."/>
            <person name="Olsen O.A."/>
        </authorList>
    </citation>
    <scope>NUCLEOTIDE SEQUENCE [LARGE SCALE GENOMIC DNA]</scope>
    <source>
        <strain evidence="3">cv. AL8/78</strain>
    </source>
</reference>
<reference evidence="2" key="5">
    <citation type="journal article" date="2021" name="G3 (Bethesda)">
        <title>Aegilops tauschii genome assembly Aet v5.0 features greater sequence contiguity and improved annotation.</title>
        <authorList>
            <person name="Wang L."/>
            <person name="Zhu T."/>
            <person name="Rodriguez J.C."/>
            <person name="Deal K.R."/>
            <person name="Dubcovsky J."/>
            <person name="McGuire P.E."/>
            <person name="Lux T."/>
            <person name="Spannagl M."/>
            <person name="Mayer K.F.X."/>
            <person name="Baldrich P."/>
            <person name="Meyers B.C."/>
            <person name="Huo N."/>
            <person name="Gu Y.Q."/>
            <person name="Zhou H."/>
            <person name="Devos K.M."/>
            <person name="Bennetzen J.L."/>
            <person name="Unver T."/>
            <person name="Budak H."/>
            <person name="Gulick P.J."/>
            <person name="Galiba G."/>
            <person name="Kalapos B."/>
            <person name="Nelson D.R."/>
            <person name="Li P."/>
            <person name="You F.M."/>
            <person name="Luo M.C."/>
            <person name="Dvorak J."/>
        </authorList>
    </citation>
    <scope>NUCLEOTIDE SEQUENCE [LARGE SCALE GENOMIC DNA]</scope>
    <source>
        <strain evidence="2">cv. AL8/78</strain>
    </source>
</reference>
<accession>A0A453JWR8</accession>
<reference evidence="3" key="2">
    <citation type="journal article" date="2017" name="Nat. Plants">
        <title>The Aegilops tauschii genome reveals multiple impacts of transposons.</title>
        <authorList>
            <person name="Zhao G."/>
            <person name="Zou C."/>
            <person name="Li K."/>
            <person name="Wang K."/>
            <person name="Li T."/>
            <person name="Gao L."/>
            <person name="Zhang X."/>
            <person name="Wang H."/>
            <person name="Yang Z."/>
            <person name="Liu X."/>
            <person name="Jiang W."/>
            <person name="Mao L."/>
            <person name="Kong X."/>
            <person name="Jiao Y."/>
            <person name="Jia J."/>
        </authorList>
    </citation>
    <scope>NUCLEOTIDE SEQUENCE [LARGE SCALE GENOMIC DNA]</scope>
    <source>
        <strain evidence="3">cv. AL8/78</strain>
    </source>
</reference>
<sequence>SPGLPAAGERSPSNPSSRSTSDALLPPSPSHDRRTHSSLPPPSSFTDPYHRHTHSSPPLSSSFLPLPDLCVGRRARGAAVAETLRWRRRAAKRRRSGARRQKRERLLQAPIWGFGSRALTASPSTTPGASWGSSSPRPTTSRR</sequence>
<evidence type="ECO:0000313" key="3">
    <source>
        <dbReference type="Proteomes" id="UP000015105"/>
    </source>
</evidence>